<gene>
    <name evidence="2" type="ORF">CVT23_17840</name>
</gene>
<name>A0A2M9FXP6_9PROT</name>
<keyword evidence="1" id="KW-0472">Membrane</keyword>
<evidence type="ECO:0000313" key="2">
    <source>
        <dbReference type="EMBL" id="PJK28235.1"/>
    </source>
</evidence>
<dbReference type="EMBL" id="PHIG01000047">
    <property type="protein sequence ID" value="PJK28235.1"/>
    <property type="molecule type" value="Genomic_DNA"/>
</dbReference>
<keyword evidence="1" id="KW-0812">Transmembrane</keyword>
<reference evidence="2 3" key="1">
    <citation type="submission" date="2017-11" db="EMBL/GenBank/DDBJ databases">
        <title>Draft genome sequence of Rhizobiales bacterium SY3-13.</title>
        <authorList>
            <person name="Sun C."/>
        </authorList>
    </citation>
    <scope>NUCLEOTIDE SEQUENCE [LARGE SCALE GENOMIC DNA]</scope>
    <source>
        <strain evidence="2 3">SY3-13</strain>
    </source>
</reference>
<proteinExistence type="predicted"/>
<protein>
    <recommendedName>
        <fullName evidence="4">DUF2474 domain-containing protein</fullName>
    </recommendedName>
</protein>
<keyword evidence="3" id="KW-1185">Reference proteome</keyword>
<accession>A0A2M9FXP6</accession>
<dbReference type="Proteomes" id="UP000229498">
    <property type="component" value="Unassembled WGS sequence"/>
</dbReference>
<evidence type="ECO:0000313" key="3">
    <source>
        <dbReference type="Proteomes" id="UP000229498"/>
    </source>
</evidence>
<organism evidence="2 3">
    <name type="scientific">Minwuia thermotolerans</name>
    <dbReference type="NCBI Taxonomy" id="2056226"/>
    <lineage>
        <taxon>Bacteria</taxon>
        <taxon>Pseudomonadati</taxon>
        <taxon>Pseudomonadota</taxon>
        <taxon>Alphaproteobacteria</taxon>
        <taxon>Minwuiales</taxon>
        <taxon>Minwuiaceae</taxon>
        <taxon>Minwuia</taxon>
    </lineage>
</organism>
<dbReference type="InterPro" id="IPR018895">
    <property type="entry name" value="DUF2474"/>
</dbReference>
<comment type="caution">
    <text evidence="2">The sequence shown here is derived from an EMBL/GenBank/DDBJ whole genome shotgun (WGS) entry which is preliminary data.</text>
</comment>
<dbReference type="AlphaFoldDB" id="A0A2M9FXP6"/>
<feature type="transmembrane region" description="Helical" evidence="1">
    <location>
        <begin position="13"/>
        <end position="38"/>
    </location>
</feature>
<sequence>MSVPAIPERVRRILWFVAIWACGVAALGLASLLLKLILA</sequence>
<evidence type="ECO:0000256" key="1">
    <source>
        <dbReference type="SAM" id="Phobius"/>
    </source>
</evidence>
<evidence type="ECO:0008006" key="4">
    <source>
        <dbReference type="Google" id="ProtNLM"/>
    </source>
</evidence>
<dbReference type="Pfam" id="PF10617">
    <property type="entry name" value="DUF2474"/>
    <property type="match status" value="1"/>
</dbReference>
<keyword evidence="1" id="KW-1133">Transmembrane helix</keyword>